<reference evidence="1" key="2">
    <citation type="journal article" date="2015" name="Data Brief">
        <title>Shoot transcriptome of the giant reed, Arundo donax.</title>
        <authorList>
            <person name="Barrero R.A."/>
            <person name="Guerrero F.D."/>
            <person name="Moolhuijzen P."/>
            <person name="Goolsby J.A."/>
            <person name="Tidwell J."/>
            <person name="Bellgard S.E."/>
            <person name="Bellgard M.I."/>
        </authorList>
    </citation>
    <scope>NUCLEOTIDE SEQUENCE</scope>
    <source>
        <tissue evidence="1">Shoot tissue taken approximately 20 cm above the soil surface</tissue>
    </source>
</reference>
<protein>
    <submittedName>
        <fullName evidence="1">Uncharacterized protein</fullName>
    </submittedName>
</protein>
<sequence>MLVGPLQGSS</sequence>
<proteinExistence type="predicted"/>
<accession>A0A0A8ZQ52</accession>
<reference evidence="1" key="1">
    <citation type="submission" date="2014-09" db="EMBL/GenBank/DDBJ databases">
        <authorList>
            <person name="Magalhaes I.L.F."/>
            <person name="Oliveira U."/>
            <person name="Santos F.R."/>
            <person name="Vidigal T.H.D.A."/>
            <person name="Brescovit A.D."/>
            <person name="Santos A.J."/>
        </authorList>
    </citation>
    <scope>NUCLEOTIDE SEQUENCE</scope>
    <source>
        <tissue evidence="1">Shoot tissue taken approximately 20 cm above the soil surface</tissue>
    </source>
</reference>
<organism evidence="1">
    <name type="scientific">Arundo donax</name>
    <name type="common">Giant reed</name>
    <name type="synonym">Donax arundinaceus</name>
    <dbReference type="NCBI Taxonomy" id="35708"/>
    <lineage>
        <taxon>Eukaryota</taxon>
        <taxon>Viridiplantae</taxon>
        <taxon>Streptophyta</taxon>
        <taxon>Embryophyta</taxon>
        <taxon>Tracheophyta</taxon>
        <taxon>Spermatophyta</taxon>
        <taxon>Magnoliopsida</taxon>
        <taxon>Liliopsida</taxon>
        <taxon>Poales</taxon>
        <taxon>Poaceae</taxon>
        <taxon>PACMAD clade</taxon>
        <taxon>Arundinoideae</taxon>
        <taxon>Arundineae</taxon>
        <taxon>Arundo</taxon>
    </lineage>
</organism>
<evidence type="ECO:0000313" key="1">
    <source>
        <dbReference type="EMBL" id="JAD41524.1"/>
    </source>
</evidence>
<name>A0A0A8ZQ52_ARUDO</name>
<dbReference type="EMBL" id="GBRH01256371">
    <property type="protein sequence ID" value="JAD41524.1"/>
    <property type="molecule type" value="Transcribed_RNA"/>
</dbReference>